<comment type="subcellular location">
    <subcellularLocation>
        <location evidence="1">Membrane</location>
        <topology evidence="1">Multi-pass membrane protein</topology>
    </subcellularLocation>
</comment>
<keyword evidence="10" id="KW-1185">Reference proteome</keyword>
<evidence type="ECO:0000256" key="1">
    <source>
        <dbReference type="ARBA" id="ARBA00004141"/>
    </source>
</evidence>
<evidence type="ECO:0000256" key="2">
    <source>
        <dbReference type="ARBA" id="ARBA00008066"/>
    </source>
</evidence>
<dbReference type="Pfam" id="PF01490">
    <property type="entry name" value="Aa_trans"/>
    <property type="match status" value="1"/>
</dbReference>
<comment type="similarity">
    <text evidence="2">Belongs to the amino acid/polyamine transporter 2 family.</text>
</comment>
<evidence type="ECO:0000256" key="4">
    <source>
        <dbReference type="ARBA" id="ARBA00022989"/>
    </source>
</evidence>
<protein>
    <submittedName>
        <fullName evidence="9">Amino acid transporter</fullName>
    </submittedName>
</protein>
<dbReference type="InterPro" id="IPR013057">
    <property type="entry name" value="AA_transpt_TM"/>
</dbReference>
<evidence type="ECO:0000259" key="8">
    <source>
        <dbReference type="Pfam" id="PF01490"/>
    </source>
</evidence>
<feature type="transmembrane region" description="Helical" evidence="7">
    <location>
        <begin position="162"/>
        <end position="180"/>
    </location>
</feature>
<keyword evidence="4 7" id="KW-1133">Transmembrane helix</keyword>
<reference evidence="9 10" key="1">
    <citation type="submission" date="2019-04" db="EMBL/GenBank/DDBJ databases">
        <title>High contiguity whole genome sequence and gene annotation resource for two Venturia nashicola isolates.</title>
        <authorList>
            <person name="Prokchorchik M."/>
            <person name="Won K."/>
            <person name="Lee Y."/>
            <person name="Choi E.D."/>
            <person name="Segonzac C."/>
            <person name="Sohn K.H."/>
        </authorList>
    </citation>
    <scope>NUCLEOTIDE SEQUENCE [LARGE SCALE GENOMIC DNA]</scope>
    <source>
        <strain evidence="9 10">PRI2</strain>
    </source>
</reference>
<dbReference type="Proteomes" id="UP000298493">
    <property type="component" value="Unassembled WGS sequence"/>
</dbReference>
<dbReference type="AlphaFoldDB" id="A0A4Z1P1F6"/>
<keyword evidence="5 7" id="KW-0472">Membrane</keyword>
<feature type="transmembrane region" description="Helical" evidence="7">
    <location>
        <begin position="241"/>
        <end position="259"/>
    </location>
</feature>
<evidence type="ECO:0000313" key="9">
    <source>
        <dbReference type="EMBL" id="TID19993.1"/>
    </source>
</evidence>
<name>A0A4Z1P1F6_9PEZI</name>
<dbReference type="GO" id="GO:0015179">
    <property type="term" value="F:L-amino acid transmembrane transporter activity"/>
    <property type="evidence" value="ECO:0007669"/>
    <property type="project" value="TreeGrafter"/>
</dbReference>
<dbReference type="GO" id="GO:0016020">
    <property type="term" value="C:membrane"/>
    <property type="evidence" value="ECO:0007669"/>
    <property type="project" value="UniProtKB-SubCell"/>
</dbReference>
<dbReference type="PANTHER" id="PTHR22950">
    <property type="entry name" value="AMINO ACID TRANSPORTER"/>
    <property type="match status" value="1"/>
</dbReference>
<evidence type="ECO:0000256" key="7">
    <source>
        <dbReference type="SAM" id="Phobius"/>
    </source>
</evidence>
<keyword evidence="3 7" id="KW-0812">Transmembrane</keyword>
<feature type="transmembrane region" description="Helical" evidence="7">
    <location>
        <begin position="373"/>
        <end position="393"/>
    </location>
</feature>
<feature type="transmembrane region" description="Helical" evidence="7">
    <location>
        <begin position="337"/>
        <end position="361"/>
    </location>
</feature>
<proteinExistence type="inferred from homology"/>
<feature type="transmembrane region" description="Helical" evidence="7">
    <location>
        <begin position="271"/>
        <end position="291"/>
    </location>
</feature>
<evidence type="ECO:0000313" key="10">
    <source>
        <dbReference type="Proteomes" id="UP000298493"/>
    </source>
</evidence>
<gene>
    <name evidence="9" type="ORF">E6O75_ATG07453</name>
</gene>
<feature type="transmembrane region" description="Helical" evidence="7">
    <location>
        <begin position="210"/>
        <end position="229"/>
    </location>
</feature>
<feature type="region of interest" description="Disordered" evidence="6">
    <location>
        <begin position="22"/>
        <end position="42"/>
    </location>
</feature>
<sequence length="703" mass="77075">MANFALDGGDPRLHQAEHGKQDMVATPDGPSGPRPHQRPIHDPSVSFEEYYHYAKKTRAEEVNLPTTGRETKLLSLLFPSKSSGGAMRQNLNEGSHGSSNGYVEKDRIFSTRGVVSEEEWNNASRALRTATRGAIFYLITTDILGPFSLPYAFATMGWGPGIALYTVFAGLAGYSGYLLWQTFMGLDSYEYPIRSFGDLGYRLYGPWMRYLFNFLQGVQLLLNVGLIVISNGEALSQATKFRLCYIICCLIWALVGFAVGQIRTLQKFGWLANVAVWINLTCMFITMGAAANSLPNYNGAAQSAGAVIDNGRLITPNAQGVYPPVQTSGGLPSAGGFIGSVSGAMNAVFAYGGAMVFPEFMAEMKRPADFLKAMWFSQAFIYLWYMFYGLFMYGHQGQYAINPAYLGIGQYNLQTAGNVFAMVGAVIAAALYGNIGIKVIYNGVFVEIFHAPSLQTTAGKWAWAILIPIYWAIAFVLAAGIPNFSGLTSVVAAFCILQFTYTFPPLLSIGFMIKKSSMQEGEGYDPTTGNVVRRDGGMKRIKRGFMGGMRSFSSNALVHAQRSLPGIVSERKKAYNKNKDYSHKKSKIPHSTTTRNATISILNFTMSLPAKLFKELAAKVRKKEGIERLRDLTFSSSATSVSSVIKIKHLRLDCHKNSKDPTMEARLTIESSRTRIGTVMQRDHVTNTGGITFGVVEGGDGLF</sequence>
<feature type="transmembrane region" description="Helical" evidence="7">
    <location>
        <begin position="487"/>
        <end position="513"/>
    </location>
</feature>
<feature type="transmembrane region" description="Helical" evidence="7">
    <location>
        <begin position="461"/>
        <end position="481"/>
    </location>
</feature>
<organism evidence="9 10">
    <name type="scientific">Venturia nashicola</name>
    <dbReference type="NCBI Taxonomy" id="86259"/>
    <lineage>
        <taxon>Eukaryota</taxon>
        <taxon>Fungi</taxon>
        <taxon>Dikarya</taxon>
        <taxon>Ascomycota</taxon>
        <taxon>Pezizomycotina</taxon>
        <taxon>Dothideomycetes</taxon>
        <taxon>Pleosporomycetidae</taxon>
        <taxon>Venturiales</taxon>
        <taxon>Venturiaceae</taxon>
        <taxon>Venturia</taxon>
    </lineage>
</organism>
<evidence type="ECO:0000256" key="6">
    <source>
        <dbReference type="SAM" id="MobiDB-lite"/>
    </source>
</evidence>
<feature type="domain" description="Amino acid transporter transmembrane" evidence="8">
    <location>
        <begin position="143"/>
        <end position="517"/>
    </location>
</feature>
<comment type="caution">
    <text evidence="9">The sequence shown here is derived from an EMBL/GenBank/DDBJ whole genome shotgun (WGS) entry which is preliminary data.</text>
</comment>
<dbReference type="STRING" id="86259.A0A4Z1P1F6"/>
<feature type="transmembrane region" description="Helical" evidence="7">
    <location>
        <begin position="134"/>
        <end position="156"/>
    </location>
</feature>
<feature type="transmembrane region" description="Helical" evidence="7">
    <location>
        <begin position="419"/>
        <end position="441"/>
    </location>
</feature>
<dbReference type="EMBL" id="SNSC02000011">
    <property type="protein sequence ID" value="TID19993.1"/>
    <property type="molecule type" value="Genomic_DNA"/>
</dbReference>
<evidence type="ECO:0000256" key="5">
    <source>
        <dbReference type="ARBA" id="ARBA00023136"/>
    </source>
</evidence>
<accession>A0A4Z1P1F6</accession>
<dbReference type="PANTHER" id="PTHR22950:SF461">
    <property type="entry name" value="AMINO ACID TRANSPORTER TRANSMEMBRANE DOMAIN-CONTAINING PROTEIN"/>
    <property type="match status" value="1"/>
</dbReference>
<evidence type="ECO:0000256" key="3">
    <source>
        <dbReference type="ARBA" id="ARBA00022692"/>
    </source>
</evidence>